<evidence type="ECO:0000313" key="3">
    <source>
        <dbReference type="Proteomes" id="UP001501102"/>
    </source>
</evidence>
<dbReference type="PROSITE" id="PS50943">
    <property type="entry name" value="HTH_CROC1"/>
    <property type="match status" value="1"/>
</dbReference>
<dbReference type="InterPro" id="IPR010982">
    <property type="entry name" value="Lambda_DNA-bd_dom_sf"/>
</dbReference>
<dbReference type="InterPro" id="IPR001387">
    <property type="entry name" value="Cro/C1-type_HTH"/>
</dbReference>
<proteinExistence type="predicted"/>
<accession>A0ABN3WDC7</accession>
<reference evidence="2 3" key="1">
    <citation type="journal article" date="2019" name="Int. J. Syst. Evol. Microbiol.">
        <title>The Global Catalogue of Microorganisms (GCM) 10K type strain sequencing project: providing services to taxonomists for standard genome sequencing and annotation.</title>
        <authorList>
            <consortium name="The Broad Institute Genomics Platform"/>
            <consortium name="The Broad Institute Genome Sequencing Center for Infectious Disease"/>
            <person name="Wu L."/>
            <person name="Ma J."/>
        </authorList>
    </citation>
    <scope>NUCLEOTIDE SEQUENCE [LARGE SCALE GENOMIC DNA]</scope>
    <source>
        <strain evidence="2 3">JCM 4087</strain>
    </source>
</reference>
<dbReference type="Gene3D" id="1.10.260.40">
    <property type="entry name" value="lambda repressor-like DNA-binding domains"/>
    <property type="match status" value="1"/>
</dbReference>
<dbReference type="SMART" id="SM00530">
    <property type="entry name" value="HTH_XRE"/>
    <property type="match status" value="1"/>
</dbReference>
<evidence type="ECO:0000259" key="1">
    <source>
        <dbReference type="PROSITE" id="PS50943"/>
    </source>
</evidence>
<gene>
    <name evidence="2" type="ORF">GCM10020221_03720</name>
</gene>
<dbReference type="SUPFAM" id="SSF47413">
    <property type="entry name" value="lambda repressor-like DNA-binding domains"/>
    <property type="match status" value="1"/>
</dbReference>
<sequence length="281" mass="31278">MPSPKRLDPARSRAERLGALIRELRLRKGWTQAELGRAVALSNSAISKYETGEKVPPRDVVESLDKALGANGRLIEEREQLDDNPDAKWVQKYIRCESTAIRIRQLSGLMPALLQNEEYTRIILEQNLPLYGGDLGEKLDYRARRRAILGGTDAPHFSVVVGEAAFHTVIGDAGVMRRQLLDLVEASTKPNIDVRVVPFNGAGRANELGNTAVFDFRDGSSLVYRAGIPGGFFIASPGHVKQYAEFYDRFHADALGEEASRMLVRKVIEEKYPCRQPSTCL</sequence>
<dbReference type="Pfam" id="PF13560">
    <property type="entry name" value="HTH_31"/>
    <property type="match status" value="1"/>
</dbReference>
<keyword evidence="3" id="KW-1185">Reference proteome</keyword>
<dbReference type="InterPro" id="IPR043917">
    <property type="entry name" value="DUF5753"/>
</dbReference>
<protein>
    <recommendedName>
        <fullName evidence="1">HTH cro/C1-type domain-containing protein</fullName>
    </recommendedName>
</protein>
<name>A0ABN3WDC7_STRTU</name>
<dbReference type="EMBL" id="BAAAXZ010000017">
    <property type="protein sequence ID" value="GAA2911227.1"/>
    <property type="molecule type" value="Genomic_DNA"/>
</dbReference>
<dbReference type="CDD" id="cd00093">
    <property type="entry name" value="HTH_XRE"/>
    <property type="match status" value="1"/>
</dbReference>
<dbReference type="Pfam" id="PF19054">
    <property type="entry name" value="DUF5753"/>
    <property type="match status" value="1"/>
</dbReference>
<feature type="domain" description="HTH cro/C1-type" evidence="1">
    <location>
        <begin position="21"/>
        <end position="75"/>
    </location>
</feature>
<dbReference type="Proteomes" id="UP001501102">
    <property type="component" value="Unassembled WGS sequence"/>
</dbReference>
<organism evidence="2 3">
    <name type="scientific">Streptomyces thioluteus</name>
    <dbReference type="NCBI Taxonomy" id="66431"/>
    <lineage>
        <taxon>Bacteria</taxon>
        <taxon>Bacillati</taxon>
        <taxon>Actinomycetota</taxon>
        <taxon>Actinomycetes</taxon>
        <taxon>Kitasatosporales</taxon>
        <taxon>Streptomycetaceae</taxon>
        <taxon>Streptomyces</taxon>
    </lineage>
</organism>
<evidence type="ECO:0000313" key="2">
    <source>
        <dbReference type="EMBL" id="GAA2911227.1"/>
    </source>
</evidence>
<comment type="caution">
    <text evidence="2">The sequence shown here is derived from an EMBL/GenBank/DDBJ whole genome shotgun (WGS) entry which is preliminary data.</text>
</comment>